<dbReference type="STRING" id="1423804.FD14_GL002236"/>
<evidence type="ECO:0000256" key="8">
    <source>
        <dbReference type="NCBIfam" id="TIGR00746"/>
    </source>
</evidence>
<dbReference type="NCBIfam" id="NF009007">
    <property type="entry name" value="PRK12352.1"/>
    <property type="match status" value="1"/>
</dbReference>
<dbReference type="EMBL" id="AYZM01000036">
    <property type="protein sequence ID" value="KRN26335.1"/>
    <property type="molecule type" value="Genomic_DNA"/>
</dbReference>
<dbReference type="PIRSF" id="PIRSF000723">
    <property type="entry name" value="Carbamate_kin"/>
    <property type="match status" value="1"/>
</dbReference>
<protein>
    <recommendedName>
        <fullName evidence="3 8">Carbamate kinase</fullName>
    </recommendedName>
</protein>
<keyword evidence="6 9" id="KW-0418">Kinase</keyword>
<gene>
    <name evidence="11" type="ORF">FD14_GL002236</name>
</gene>
<evidence type="ECO:0000313" key="11">
    <source>
        <dbReference type="EMBL" id="KRN26335.1"/>
    </source>
</evidence>
<dbReference type="PATRIC" id="fig|1423804.4.peg.2428"/>
<organism evidence="11 12">
    <name type="scientific">Secundilactobacillus similis DSM 23365 = JCM 2765</name>
    <dbReference type="NCBI Taxonomy" id="1423804"/>
    <lineage>
        <taxon>Bacteria</taxon>
        <taxon>Bacillati</taxon>
        <taxon>Bacillota</taxon>
        <taxon>Bacilli</taxon>
        <taxon>Lactobacillales</taxon>
        <taxon>Lactobacillaceae</taxon>
        <taxon>Secundilactobacillus</taxon>
    </lineage>
</organism>
<dbReference type="GO" id="GO:0019546">
    <property type="term" value="P:L-arginine deiminase pathway"/>
    <property type="evidence" value="ECO:0007669"/>
    <property type="project" value="TreeGrafter"/>
</dbReference>
<evidence type="ECO:0000256" key="3">
    <source>
        <dbReference type="ARBA" id="ARBA00013070"/>
    </source>
</evidence>
<dbReference type="UniPathway" id="UPA00996">
    <property type="reaction ID" value="UER00366"/>
</dbReference>
<dbReference type="InterPro" id="IPR001048">
    <property type="entry name" value="Asp/Glu/Uridylate_kinase"/>
</dbReference>
<evidence type="ECO:0000256" key="7">
    <source>
        <dbReference type="ARBA" id="ARBA00048467"/>
    </source>
</evidence>
<dbReference type="Pfam" id="PF00696">
    <property type="entry name" value="AA_kinase"/>
    <property type="match status" value="1"/>
</dbReference>
<dbReference type="FunFam" id="3.40.1160.10:FF:000007">
    <property type="entry name" value="Carbamate kinase"/>
    <property type="match status" value="1"/>
</dbReference>
<evidence type="ECO:0000256" key="5">
    <source>
        <dbReference type="ARBA" id="ARBA00022679"/>
    </source>
</evidence>
<proteinExistence type="inferred from homology"/>
<evidence type="ECO:0000313" key="12">
    <source>
        <dbReference type="Proteomes" id="UP000051442"/>
    </source>
</evidence>
<dbReference type="Gene3D" id="3.40.1160.10">
    <property type="entry name" value="Acetylglutamate kinase-like"/>
    <property type="match status" value="1"/>
</dbReference>
<dbReference type="OrthoDB" id="9766717at2"/>
<name>A0A0R2FCS7_9LACO</name>
<comment type="caution">
    <text evidence="11">The sequence shown here is derived from an EMBL/GenBank/DDBJ whole genome shotgun (WGS) entry which is preliminary data.</text>
</comment>
<evidence type="ECO:0000256" key="4">
    <source>
        <dbReference type="ARBA" id="ARBA00022503"/>
    </source>
</evidence>
<reference evidence="11 12" key="1">
    <citation type="journal article" date="2015" name="Genome Announc.">
        <title>Expanding the biotechnology potential of lactobacilli through comparative genomics of 213 strains and associated genera.</title>
        <authorList>
            <person name="Sun Z."/>
            <person name="Harris H.M."/>
            <person name="McCann A."/>
            <person name="Guo C."/>
            <person name="Argimon S."/>
            <person name="Zhang W."/>
            <person name="Yang X."/>
            <person name="Jeffery I.B."/>
            <person name="Cooney J.C."/>
            <person name="Kagawa T.F."/>
            <person name="Liu W."/>
            <person name="Song Y."/>
            <person name="Salvetti E."/>
            <person name="Wrobel A."/>
            <person name="Rasinkangas P."/>
            <person name="Parkhill J."/>
            <person name="Rea M.C."/>
            <person name="O'Sullivan O."/>
            <person name="Ritari J."/>
            <person name="Douillard F.P."/>
            <person name="Paul Ross R."/>
            <person name="Yang R."/>
            <person name="Briner A.E."/>
            <person name="Felis G.E."/>
            <person name="de Vos W.M."/>
            <person name="Barrangou R."/>
            <person name="Klaenhammer T.R."/>
            <person name="Caufield P.W."/>
            <person name="Cui Y."/>
            <person name="Zhang H."/>
            <person name="O'Toole P.W."/>
        </authorList>
    </citation>
    <scope>NUCLEOTIDE SEQUENCE [LARGE SCALE GENOMIC DNA]</scope>
    <source>
        <strain evidence="11 12">DSM 23365</strain>
    </source>
</reference>
<keyword evidence="5 9" id="KW-0808">Transferase</keyword>
<feature type="domain" description="Aspartate/glutamate/uridylate kinase" evidence="10">
    <location>
        <begin position="5"/>
        <end position="286"/>
    </location>
</feature>
<comment type="pathway">
    <text evidence="1">Metabolic intermediate metabolism; carbamoyl phosphate degradation; CO(2) and NH(3) from carbamoyl phosphate: step 1/1.</text>
</comment>
<evidence type="ECO:0000256" key="6">
    <source>
        <dbReference type="ARBA" id="ARBA00022777"/>
    </source>
</evidence>
<dbReference type="AlphaFoldDB" id="A0A0R2FCS7"/>
<accession>A0A0R2FCS7</accession>
<dbReference type="RefSeq" id="WP_054736690.1">
    <property type="nucleotide sequence ID" value="NZ_AYZM01000036.1"/>
</dbReference>
<comment type="catalytic activity">
    <reaction evidence="7">
        <text>hydrogencarbonate + NH4(+) + ATP = carbamoyl phosphate + ADP + H2O + H(+)</text>
        <dbReference type="Rhea" id="RHEA:10152"/>
        <dbReference type="ChEBI" id="CHEBI:15377"/>
        <dbReference type="ChEBI" id="CHEBI:15378"/>
        <dbReference type="ChEBI" id="CHEBI:17544"/>
        <dbReference type="ChEBI" id="CHEBI:28938"/>
        <dbReference type="ChEBI" id="CHEBI:30616"/>
        <dbReference type="ChEBI" id="CHEBI:58228"/>
        <dbReference type="ChEBI" id="CHEBI:456216"/>
        <dbReference type="EC" id="2.7.2.2"/>
    </reaction>
</comment>
<dbReference type="NCBIfam" id="TIGR00746">
    <property type="entry name" value="arcC"/>
    <property type="match status" value="1"/>
</dbReference>
<keyword evidence="4" id="KW-0056">Arginine metabolism</keyword>
<evidence type="ECO:0000256" key="2">
    <source>
        <dbReference type="ARBA" id="ARBA00011066"/>
    </source>
</evidence>
<evidence type="ECO:0000256" key="1">
    <source>
        <dbReference type="ARBA" id="ARBA00005118"/>
    </source>
</evidence>
<evidence type="ECO:0000259" key="10">
    <source>
        <dbReference type="Pfam" id="PF00696"/>
    </source>
</evidence>
<dbReference type="InterPro" id="IPR003964">
    <property type="entry name" value="Carb_kinase"/>
</dbReference>
<dbReference type="InterPro" id="IPR036393">
    <property type="entry name" value="AceGlu_kinase-like_sf"/>
</dbReference>
<dbReference type="PANTHER" id="PTHR30409:SF1">
    <property type="entry name" value="CARBAMATE KINASE-RELATED"/>
    <property type="match status" value="1"/>
</dbReference>
<dbReference type="PANTHER" id="PTHR30409">
    <property type="entry name" value="CARBAMATE KINASE"/>
    <property type="match status" value="1"/>
</dbReference>
<dbReference type="PRINTS" id="PR01469">
    <property type="entry name" value="CARBMTKINASE"/>
</dbReference>
<dbReference type="GO" id="GO:0008804">
    <property type="term" value="F:carbamate kinase activity"/>
    <property type="evidence" value="ECO:0007669"/>
    <property type="project" value="UniProtKB-UniRule"/>
</dbReference>
<dbReference type="Proteomes" id="UP000051442">
    <property type="component" value="Unassembled WGS sequence"/>
</dbReference>
<dbReference type="CDD" id="cd04235">
    <property type="entry name" value="AAK_CK"/>
    <property type="match status" value="1"/>
</dbReference>
<dbReference type="SUPFAM" id="SSF53633">
    <property type="entry name" value="Carbamate kinase-like"/>
    <property type="match status" value="1"/>
</dbReference>
<sequence length="332" mass="35283">MTNRKIVVALGGNAILAHDASAQAQQQALLATAKYLVEFIKQGDQLIISHGNGPQVGNLLLQQAAGASEQNPPMPLDTAVAMTQGSIGYWMQNAMAEVIAENGLEVDVASVVTQVEVSADDPAFKHPTKPIGPFYTKAAVDELKVAHPEQQFVEDAGRGYRRVVASPRPIGVKEAGVVNQLVKAGIVPISVGGGGVPVVREGNRLVGREAVIDKDFASEKLAELVGADLLIILTAVDHIFVNFNQPTQQRLTQVSVSDLKRYIAEDQFAKGSMLPKVEAAIQFVEHRPAGQAVVTSLENIGEFLATGSGTVISADVRDATRPDDELTTTTHD</sequence>
<dbReference type="GO" id="GO:0005829">
    <property type="term" value="C:cytosol"/>
    <property type="evidence" value="ECO:0007669"/>
    <property type="project" value="TreeGrafter"/>
</dbReference>
<keyword evidence="12" id="KW-1185">Reference proteome</keyword>
<comment type="similarity">
    <text evidence="2 9">Belongs to the carbamate kinase family.</text>
</comment>
<evidence type="ECO:0000256" key="9">
    <source>
        <dbReference type="PIRNR" id="PIRNR000723"/>
    </source>
</evidence>